<keyword evidence="4" id="KW-0808">Transferase</keyword>
<dbReference type="PANTHER" id="PTHR19297:SF191">
    <property type="entry name" value="PROTEIN XYLOSYLTRANSFERASE"/>
    <property type="match status" value="1"/>
</dbReference>
<keyword evidence="9" id="KW-0325">Glycoprotein</keyword>
<dbReference type="STRING" id="7574.A0A1S3JL06"/>
<dbReference type="AlphaFoldDB" id="A0A1S3JL06"/>
<keyword evidence="5" id="KW-0812">Transmembrane</keyword>
<accession>A0A1S3JL06</accession>
<keyword evidence="6" id="KW-0735">Signal-anchor</keyword>
<dbReference type="Proteomes" id="UP000085678">
    <property type="component" value="Unplaced"/>
</dbReference>
<comment type="subcellular location">
    <subcellularLocation>
        <location evidence="1">Membrane</location>
        <topology evidence="1">Single-pass type II membrane protein</topology>
    </subcellularLocation>
</comment>
<dbReference type="RefSeq" id="XP_013411057.1">
    <property type="nucleotide sequence ID" value="XM_013555603.1"/>
</dbReference>
<organism evidence="11 12">
    <name type="scientific">Lingula anatina</name>
    <name type="common">Brachiopod</name>
    <name type="synonym">Lingula unguis</name>
    <dbReference type="NCBI Taxonomy" id="7574"/>
    <lineage>
        <taxon>Eukaryota</taxon>
        <taxon>Metazoa</taxon>
        <taxon>Spiralia</taxon>
        <taxon>Lophotrochozoa</taxon>
        <taxon>Brachiopoda</taxon>
        <taxon>Linguliformea</taxon>
        <taxon>Lingulata</taxon>
        <taxon>Lingulida</taxon>
        <taxon>Linguloidea</taxon>
        <taxon>Lingulidae</taxon>
        <taxon>Lingula</taxon>
    </lineage>
</organism>
<evidence type="ECO:0000256" key="4">
    <source>
        <dbReference type="ARBA" id="ARBA00022679"/>
    </source>
</evidence>
<sequence>MHKPTLVRRLLLVFTCLIFIALNLAVVCVFRSSPSNLCGTAQENLTHGSFDVENRHPADLGDVAVVGQSFNEIVDSVVPRVKISDVDCKLLFEGDLDELHYAEEIMTQTQRHFLSDERMFLKSKNCTKFVKERQYILSSLTKEEEEFPLAFSIMVYKNAEQVERLLRAIYRPQNFYCFHVDNKSSPAFLNAMTSLSSCFDNVFVANTHVNVVWAEVTVLDAELVCMEELFKRYYKKWKYFINLTGQEFPLKTNMELVKILKAYGGANDMEGTLKRTFFRRNMDRFTKEWDGHLHLTGQTLPPAPFGIVPTKGAVHITATWGFVNFTLTDPIAKEFLKWTRKTHRACETFFTSLNHNPHLMVPGSFTGSAEALETKPFMTRYKIWVDESIPFCGGKFVRAICIFGLEHLPRLFVRNELFANKFHQEFQPYTLDCMEEWHYNKTRLGYSLPFNTQHYRSLPFVKDKII</sequence>
<evidence type="ECO:0000256" key="8">
    <source>
        <dbReference type="ARBA" id="ARBA00023136"/>
    </source>
</evidence>
<comment type="pathway">
    <text evidence="2">Protein modification; protein glycosylation.</text>
</comment>
<dbReference type="InterPro" id="IPR003406">
    <property type="entry name" value="Glyco_trans_14"/>
</dbReference>
<reference evidence="12" key="1">
    <citation type="submission" date="2025-08" db="UniProtKB">
        <authorList>
            <consortium name="RefSeq"/>
        </authorList>
    </citation>
    <scope>IDENTIFICATION</scope>
    <source>
        <tissue evidence="12">Gonads</tissue>
    </source>
</reference>
<gene>
    <name evidence="12" type="primary">LOC106174181</name>
</gene>
<evidence type="ECO:0000313" key="11">
    <source>
        <dbReference type="Proteomes" id="UP000085678"/>
    </source>
</evidence>
<dbReference type="OrthoDB" id="2019572at2759"/>
<keyword evidence="11" id="KW-1185">Reference proteome</keyword>
<evidence type="ECO:0000256" key="9">
    <source>
        <dbReference type="ARBA" id="ARBA00023180"/>
    </source>
</evidence>
<keyword evidence="7" id="KW-1133">Transmembrane helix</keyword>
<dbReference type="KEGG" id="lak:106174181"/>
<keyword evidence="8" id="KW-0472">Membrane</keyword>
<evidence type="ECO:0000256" key="6">
    <source>
        <dbReference type="ARBA" id="ARBA00022968"/>
    </source>
</evidence>
<evidence type="ECO:0000256" key="2">
    <source>
        <dbReference type="ARBA" id="ARBA00004922"/>
    </source>
</evidence>
<keyword evidence="3" id="KW-0328">Glycosyltransferase</keyword>
<comment type="similarity">
    <text evidence="10">Belongs to the glycosyltransferase 14 family.</text>
</comment>
<evidence type="ECO:0000256" key="10">
    <source>
        <dbReference type="ARBA" id="ARBA00038150"/>
    </source>
</evidence>
<dbReference type="PANTHER" id="PTHR19297">
    <property type="entry name" value="GLYCOSYLTRANSFERASE 14 FAMILY MEMBER"/>
    <property type="match status" value="1"/>
</dbReference>
<evidence type="ECO:0000256" key="3">
    <source>
        <dbReference type="ARBA" id="ARBA00022676"/>
    </source>
</evidence>
<dbReference type="InParanoid" id="A0A1S3JL06"/>
<dbReference type="GO" id="GO:0016020">
    <property type="term" value="C:membrane"/>
    <property type="evidence" value="ECO:0007669"/>
    <property type="project" value="UniProtKB-SubCell"/>
</dbReference>
<protein>
    <submittedName>
        <fullName evidence="12">Beta-1,3-galactosyl-O-glycosyl-glycoprotein beta-1,6-N-acetylglucosaminyltransferase isoform X1</fullName>
    </submittedName>
</protein>
<evidence type="ECO:0000256" key="7">
    <source>
        <dbReference type="ARBA" id="ARBA00022989"/>
    </source>
</evidence>
<evidence type="ECO:0000256" key="5">
    <source>
        <dbReference type="ARBA" id="ARBA00022692"/>
    </source>
</evidence>
<name>A0A1S3JL06_LINAN</name>
<dbReference type="GO" id="GO:0008375">
    <property type="term" value="F:acetylglucosaminyltransferase activity"/>
    <property type="evidence" value="ECO:0007669"/>
    <property type="project" value="TreeGrafter"/>
</dbReference>
<proteinExistence type="inferred from homology"/>
<dbReference type="Pfam" id="PF02485">
    <property type="entry name" value="Branch"/>
    <property type="match status" value="1"/>
</dbReference>
<dbReference type="GeneID" id="106174181"/>
<evidence type="ECO:0000313" key="12">
    <source>
        <dbReference type="RefSeq" id="XP_013411057.1"/>
    </source>
</evidence>
<evidence type="ECO:0000256" key="1">
    <source>
        <dbReference type="ARBA" id="ARBA00004606"/>
    </source>
</evidence>